<feature type="compositionally biased region" description="Polar residues" evidence="1">
    <location>
        <begin position="277"/>
        <end position="316"/>
    </location>
</feature>
<accession>A0A9P0EXM4</accession>
<feature type="compositionally biased region" description="Gly residues" evidence="1">
    <location>
        <begin position="257"/>
        <end position="266"/>
    </location>
</feature>
<feature type="chain" id="PRO_5040225700" evidence="2">
    <location>
        <begin position="20"/>
        <end position="316"/>
    </location>
</feature>
<feature type="region of interest" description="Disordered" evidence="1">
    <location>
        <begin position="95"/>
        <end position="172"/>
    </location>
</feature>
<name>A0A9P0EXM4_BEMTA</name>
<dbReference type="OrthoDB" id="6627608at2759"/>
<evidence type="ECO:0000313" key="4">
    <source>
        <dbReference type="Proteomes" id="UP001152759"/>
    </source>
</evidence>
<organism evidence="3 4">
    <name type="scientific">Bemisia tabaci</name>
    <name type="common">Sweetpotato whitefly</name>
    <name type="synonym">Aleurodes tabaci</name>
    <dbReference type="NCBI Taxonomy" id="7038"/>
    <lineage>
        <taxon>Eukaryota</taxon>
        <taxon>Metazoa</taxon>
        <taxon>Ecdysozoa</taxon>
        <taxon>Arthropoda</taxon>
        <taxon>Hexapoda</taxon>
        <taxon>Insecta</taxon>
        <taxon>Pterygota</taxon>
        <taxon>Neoptera</taxon>
        <taxon>Paraneoptera</taxon>
        <taxon>Hemiptera</taxon>
        <taxon>Sternorrhyncha</taxon>
        <taxon>Aleyrodoidea</taxon>
        <taxon>Aleyrodidae</taxon>
        <taxon>Aleyrodinae</taxon>
        <taxon>Bemisia</taxon>
    </lineage>
</organism>
<protein>
    <submittedName>
        <fullName evidence="3">Uncharacterized protein</fullName>
    </submittedName>
</protein>
<dbReference type="Proteomes" id="UP001152759">
    <property type="component" value="Chromosome 1"/>
</dbReference>
<feature type="region of interest" description="Disordered" evidence="1">
    <location>
        <begin position="198"/>
        <end position="316"/>
    </location>
</feature>
<keyword evidence="2" id="KW-0732">Signal</keyword>
<dbReference type="KEGG" id="btab:109041133"/>
<evidence type="ECO:0000313" key="3">
    <source>
        <dbReference type="EMBL" id="CAH0381140.1"/>
    </source>
</evidence>
<feature type="compositionally biased region" description="Low complexity" evidence="1">
    <location>
        <begin position="215"/>
        <end position="256"/>
    </location>
</feature>
<feature type="signal peptide" evidence="2">
    <location>
        <begin position="1"/>
        <end position="19"/>
    </location>
</feature>
<keyword evidence="4" id="KW-1185">Reference proteome</keyword>
<proteinExistence type="predicted"/>
<dbReference type="EMBL" id="OU963862">
    <property type="protein sequence ID" value="CAH0381140.1"/>
    <property type="molecule type" value="Genomic_DNA"/>
</dbReference>
<reference evidence="3" key="1">
    <citation type="submission" date="2021-12" db="EMBL/GenBank/DDBJ databases">
        <authorList>
            <person name="King R."/>
        </authorList>
    </citation>
    <scope>NUCLEOTIDE SEQUENCE</scope>
</reference>
<evidence type="ECO:0000256" key="1">
    <source>
        <dbReference type="SAM" id="MobiDB-lite"/>
    </source>
</evidence>
<evidence type="ECO:0000256" key="2">
    <source>
        <dbReference type="SAM" id="SignalP"/>
    </source>
</evidence>
<sequence length="316" mass="33220">MLRAWCLACFVIGSGLTESRVPEGFYLNDGESVFKDGASTRTMLVRMKRSPARTMSISGYLPNGGLSYASTDLMYPSYSSMGYSGGMGMWPYSSQPKVPSKDLEPPSRSDTYGPDESTLGVGESEPSWPEKDPTSPPAGSNGMTSWAPKKSKKKQWFQKISPPTTADEDAEEGYFDKNDGAAKAHASFNAWFPIMLGVLPPYGQGGGAPEGSQRGGYPSSSPSHGSPSHGSPSHGSPSHGSPSHGSPSYEPPSHGSGSHGSQGGTGSHSQSPLHRYYSTTVIANSVNNGRSGIASSTATAYGGEQSQPQSQQRYSA</sequence>
<dbReference type="AlphaFoldDB" id="A0A9P0EXM4"/>
<gene>
    <name evidence="3" type="ORF">BEMITA_LOCUS818</name>
</gene>